<gene>
    <name evidence="1" type="ORF">BTO13_08220</name>
</gene>
<dbReference type="RefSeq" id="WP_105046374.1">
    <property type="nucleotide sequence ID" value="NZ_CP150662.1"/>
</dbReference>
<keyword evidence="1" id="KW-0808">Transferase</keyword>
<accession>A0A2S7WD82</accession>
<dbReference type="AlphaFoldDB" id="A0A2S7WD82"/>
<dbReference type="Proteomes" id="UP000237608">
    <property type="component" value="Unassembled WGS sequence"/>
</dbReference>
<proteinExistence type="predicted"/>
<evidence type="ECO:0000313" key="2">
    <source>
        <dbReference type="Proteomes" id="UP000237608"/>
    </source>
</evidence>
<dbReference type="InterPro" id="IPR029044">
    <property type="entry name" value="Nucleotide-diphossugar_trans"/>
</dbReference>
<name>A0A2S7WD82_9FLAO</name>
<evidence type="ECO:0000313" key="1">
    <source>
        <dbReference type="EMBL" id="PQJ75232.1"/>
    </source>
</evidence>
<dbReference type="GO" id="GO:0016740">
    <property type="term" value="F:transferase activity"/>
    <property type="evidence" value="ECO:0007669"/>
    <property type="project" value="UniProtKB-KW"/>
</dbReference>
<organism evidence="1 2">
    <name type="scientific">Polaribacter gangjinensis</name>
    <dbReference type="NCBI Taxonomy" id="574710"/>
    <lineage>
        <taxon>Bacteria</taxon>
        <taxon>Pseudomonadati</taxon>
        <taxon>Bacteroidota</taxon>
        <taxon>Flavobacteriia</taxon>
        <taxon>Flavobacteriales</taxon>
        <taxon>Flavobacteriaceae</taxon>
    </lineage>
</organism>
<dbReference type="EMBL" id="MSCL01000001">
    <property type="protein sequence ID" value="PQJ75232.1"/>
    <property type="molecule type" value="Genomic_DNA"/>
</dbReference>
<keyword evidence="2" id="KW-1185">Reference proteome</keyword>
<reference evidence="1 2" key="1">
    <citation type="submission" date="2016-12" db="EMBL/GenBank/DDBJ databases">
        <title>Trade-off between light-utilization and light-protection in marine flavobacteria.</title>
        <authorList>
            <person name="Kumagai Y."/>
            <person name="Yoshizawa S."/>
            <person name="Kogure K."/>
            <person name="Iwasaki W."/>
        </authorList>
    </citation>
    <scope>NUCLEOTIDE SEQUENCE [LARGE SCALE GENOMIC DNA]</scope>
    <source>
        <strain evidence="1 2">KCTC 22729</strain>
    </source>
</reference>
<dbReference type="Gene3D" id="3.90.550.10">
    <property type="entry name" value="Spore Coat Polysaccharide Biosynthesis Protein SpsA, Chain A"/>
    <property type="match status" value="1"/>
</dbReference>
<dbReference type="OrthoDB" id="9771846at2"/>
<dbReference type="PANTHER" id="PTHR43179:SF10">
    <property type="entry name" value="GLYCOSYL TRANSFERASE"/>
    <property type="match status" value="1"/>
</dbReference>
<protein>
    <submittedName>
        <fullName evidence="1">Glycosyl transferase family 2</fullName>
    </submittedName>
</protein>
<sequence length="257" mass="30592">MEEKKIDISASIVLYKENIEELTHTIHCFLNTPLKKKLFLIDNNEKSDYKNSFNHIDIEYIAVGKNIGFGAGHNIILNKIKNLSKNHLILNPDVSFLPEVIPNLIKKLNRHEIVSMIAPKVIFPDGKHQFSCRRYPKILELIARRFKFLEFFFKNYIEKGKYNDKDLHSSFFAEYITGCFHIYKTKDFLRLQGFDERYFLYMEDVDICKKIERLDMQKLYYPKEEIIHVLKKGSSKDFNLFLRHTSSAIKYFLKWGF</sequence>
<comment type="caution">
    <text evidence="1">The sequence shown here is derived from an EMBL/GenBank/DDBJ whole genome shotgun (WGS) entry which is preliminary data.</text>
</comment>
<dbReference type="SUPFAM" id="SSF53448">
    <property type="entry name" value="Nucleotide-diphospho-sugar transferases"/>
    <property type="match status" value="1"/>
</dbReference>
<dbReference type="PANTHER" id="PTHR43179">
    <property type="entry name" value="RHAMNOSYLTRANSFERASE WBBL"/>
    <property type="match status" value="1"/>
</dbReference>